<evidence type="ECO:0000313" key="7">
    <source>
        <dbReference type="Proteomes" id="UP000500970"/>
    </source>
</evidence>
<gene>
    <name evidence="6" type="ORF">FOC84_26045</name>
</gene>
<dbReference type="Proteomes" id="UP000500970">
    <property type="component" value="Chromosome"/>
</dbReference>
<reference evidence="6 7" key="1">
    <citation type="submission" date="2020-05" db="EMBL/GenBank/DDBJ databases">
        <title>FDA dAtabase for Regulatory Grade micrObial Sequences (FDA-ARGOS): Supporting development and validation of Infectious Disease Dx tests.</title>
        <authorList>
            <person name="Sproer C."/>
            <person name="Gronow S."/>
            <person name="Severitt S."/>
            <person name="Schroder I."/>
            <person name="Tallon L."/>
            <person name="Sadzewicz L."/>
            <person name="Zhao X."/>
            <person name="Vavikolanu K."/>
            <person name="Mehta A."/>
            <person name="Aluvathingal J."/>
            <person name="Nadendla S."/>
            <person name="Myers T."/>
            <person name="Yan Y."/>
            <person name="Sichtig H."/>
        </authorList>
    </citation>
    <scope>NUCLEOTIDE SEQUENCE [LARGE SCALE GENOMIC DNA]</scope>
    <source>
        <strain evidence="6 7">FDAARGOS_790</strain>
    </source>
</reference>
<evidence type="ECO:0000256" key="3">
    <source>
        <dbReference type="ARBA" id="ARBA00023163"/>
    </source>
</evidence>
<evidence type="ECO:0000313" key="6">
    <source>
        <dbReference type="EMBL" id="QKH38206.1"/>
    </source>
</evidence>
<evidence type="ECO:0000256" key="2">
    <source>
        <dbReference type="ARBA" id="ARBA00023125"/>
    </source>
</evidence>
<evidence type="ECO:0000256" key="4">
    <source>
        <dbReference type="PROSITE-ProRule" id="PRU00335"/>
    </source>
</evidence>
<dbReference type="EMBL" id="CP053985">
    <property type="protein sequence ID" value="QKH38206.1"/>
    <property type="molecule type" value="Genomic_DNA"/>
</dbReference>
<feature type="DNA-binding region" description="H-T-H motif" evidence="4">
    <location>
        <begin position="63"/>
        <end position="82"/>
    </location>
</feature>
<organism evidence="6 7">
    <name type="scientific">Achromobacter pestifer</name>
    <dbReference type="NCBI Taxonomy" id="1353889"/>
    <lineage>
        <taxon>Bacteria</taxon>
        <taxon>Pseudomonadati</taxon>
        <taxon>Pseudomonadota</taxon>
        <taxon>Betaproteobacteria</taxon>
        <taxon>Burkholderiales</taxon>
        <taxon>Alcaligenaceae</taxon>
        <taxon>Achromobacter</taxon>
    </lineage>
</organism>
<dbReference type="Pfam" id="PF16859">
    <property type="entry name" value="TetR_C_11"/>
    <property type="match status" value="1"/>
</dbReference>
<feature type="domain" description="HTH tetR-type" evidence="5">
    <location>
        <begin position="40"/>
        <end position="100"/>
    </location>
</feature>
<sequence length="244" mass="27091">MRRGGMLHFALWGAVLAIRFISEGRILNPSTPSRGRPTDPTLEPRVFAATRALYKELGWTGLTMDGVARAAKVGKAALYKRWPNKGALIADALDDMSRTFPDFTNTGSLRGDLLALSVETLRFYAQGNGLIIARFRIEAKLFPEVLGKAVADWERRDRECGRKIILQAMERNEIPRSVSPALILDLVAGALLNHFMYTPDDKMKMLQKNCVSYAETIVDFVLRGVGYRAVLPENNPPGNASRKA</sequence>
<dbReference type="AlphaFoldDB" id="A0A7D4E9J6"/>
<protein>
    <submittedName>
        <fullName evidence="6">TetR/AcrR family transcriptional regulator</fullName>
    </submittedName>
</protein>
<dbReference type="GO" id="GO:0003700">
    <property type="term" value="F:DNA-binding transcription factor activity"/>
    <property type="evidence" value="ECO:0007669"/>
    <property type="project" value="TreeGrafter"/>
</dbReference>
<evidence type="ECO:0000256" key="1">
    <source>
        <dbReference type="ARBA" id="ARBA00023015"/>
    </source>
</evidence>
<dbReference type="InterPro" id="IPR036271">
    <property type="entry name" value="Tet_transcr_reg_TetR-rel_C_sf"/>
</dbReference>
<name>A0A7D4E9J6_9BURK</name>
<dbReference type="SUPFAM" id="SSF48498">
    <property type="entry name" value="Tetracyclin repressor-like, C-terminal domain"/>
    <property type="match status" value="1"/>
</dbReference>
<keyword evidence="7" id="KW-1185">Reference proteome</keyword>
<dbReference type="PANTHER" id="PTHR30055">
    <property type="entry name" value="HTH-TYPE TRANSCRIPTIONAL REGULATOR RUTR"/>
    <property type="match status" value="1"/>
</dbReference>
<dbReference type="InterPro" id="IPR011075">
    <property type="entry name" value="TetR_C"/>
</dbReference>
<dbReference type="PANTHER" id="PTHR30055:SF148">
    <property type="entry name" value="TETR-FAMILY TRANSCRIPTIONAL REGULATOR"/>
    <property type="match status" value="1"/>
</dbReference>
<dbReference type="PROSITE" id="PS50977">
    <property type="entry name" value="HTH_TETR_2"/>
    <property type="match status" value="1"/>
</dbReference>
<dbReference type="Gene3D" id="1.10.357.10">
    <property type="entry name" value="Tetracycline Repressor, domain 2"/>
    <property type="match status" value="1"/>
</dbReference>
<evidence type="ECO:0000259" key="5">
    <source>
        <dbReference type="PROSITE" id="PS50977"/>
    </source>
</evidence>
<dbReference type="InterPro" id="IPR001647">
    <property type="entry name" value="HTH_TetR"/>
</dbReference>
<dbReference type="GO" id="GO:0000976">
    <property type="term" value="F:transcription cis-regulatory region binding"/>
    <property type="evidence" value="ECO:0007669"/>
    <property type="project" value="TreeGrafter"/>
</dbReference>
<dbReference type="InterPro" id="IPR009057">
    <property type="entry name" value="Homeodomain-like_sf"/>
</dbReference>
<keyword evidence="2 4" id="KW-0238">DNA-binding</keyword>
<dbReference type="Pfam" id="PF00440">
    <property type="entry name" value="TetR_N"/>
    <property type="match status" value="1"/>
</dbReference>
<keyword evidence="1" id="KW-0805">Transcription regulation</keyword>
<dbReference type="KEGG" id="apes:FOC84_26045"/>
<dbReference type="SUPFAM" id="SSF46689">
    <property type="entry name" value="Homeodomain-like"/>
    <property type="match status" value="1"/>
</dbReference>
<proteinExistence type="predicted"/>
<accession>A0A7D4E9J6</accession>
<keyword evidence="3" id="KW-0804">Transcription</keyword>
<dbReference type="Gene3D" id="1.10.10.60">
    <property type="entry name" value="Homeodomain-like"/>
    <property type="match status" value="1"/>
</dbReference>
<dbReference type="InterPro" id="IPR050109">
    <property type="entry name" value="HTH-type_TetR-like_transc_reg"/>
</dbReference>